<proteinExistence type="predicted"/>
<reference evidence="1" key="1">
    <citation type="submission" date="2018-05" db="EMBL/GenBank/DDBJ databases">
        <authorList>
            <person name="Lanie J.A."/>
            <person name="Ng W.-L."/>
            <person name="Kazmierczak K.M."/>
            <person name="Andrzejewski T.M."/>
            <person name="Davidsen T.M."/>
            <person name="Wayne K.J."/>
            <person name="Tettelin H."/>
            <person name="Glass J.I."/>
            <person name="Rusch D."/>
            <person name="Podicherti R."/>
            <person name="Tsui H.-C.T."/>
            <person name="Winkler M.E."/>
        </authorList>
    </citation>
    <scope>NUCLEOTIDE SEQUENCE</scope>
</reference>
<feature type="non-terminal residue" evidence="1">
    <location>
        <position position="126"/>
    </location>
</feature>
<gene>
    <name evidence="1" type="ORF">METZ01_LOCUS245120</name>
</gene>
<dbReference type="InterPro" id="IPR038454">
    <property type="entry name" value="DnaA_N_sf"/>
</dbReference>
<dbReference type="EMBL" id="UINC01064018">
    <property type="protein sequence ID" value="SVB92266.1"/>
    <property type="molecule type" value="Genomic_DNA"/>
</dbReference>
<dbReference type="Gene3D" id="3.30.300.180">
    <property type="match status" value="1"/>
</dbReference>
<organism evidence="1">
    <name type="scientific">marine metagenome</name>
    <dbReference type="NCBI Taxonomy" id="408172"/>
    <lineage>
        <taxon>unclassified sequences</taxon>
        <taxon>metagenomes</taxon>
        <taxon>ecological metagenomes</taxon>
    </lineage>
</organism>
<evidence type="ECO:0000313" key="1">
    <source>
        <dbReference type="EMBL" id="SVB92266.1"/>
    </source>
</evidence>
<evidence type="ECO:0008006" key="2">
    <source>
        <dbReference type="Google" id="ProtNLM"/>
    </source>
</evidence>
<name>A0A382HY60_9ZZZZ</name>
<sequence>MSILNNNNQEIWKIALGEIETKVPKSSYETWFKFPKTQGRQISEDCFLIESESAFISEYLEQRMYSVIADVLSKLLEKELELKFKVLGSHLDSEVKIQHSLQGNKSLNFNLNPNYTFENFVLGASN</sequence>
<accession>A0A382HY60</accession>
<dbReference type="AlphaFoldDB" id="A0A382HY60"/>
<protein>
    <recommendedName>
        <fullName evidence="2">DnaA N-terminal domain-containing protein</fullName>
    </recommendedName>
</protein>